<dbReference type="RefSeq" id="WP_168629398.1">
    <property type="nucleotide sequence ID" value="NZ_BONL01000012.1"/>
</dbReference>
<reference evidence="10 11" key="1">
    <citation type="submission" date="2020-04" db="EMBL/GenBank/DDBJ databases">
        <title>MicrobeNet Type strains.</title>
        <authorList>
            <person name="Nicholson A.C."/>
        </authorList>
    </citation>
    <scope>NUCLEOTIDE SEQUENCE [LARGE SCALE GENOMIC DNA]</scope>
    <source>
        <strain evidence="10 11">ATCC BAA-788</strain>
    </source>
</reference>
<dbReference type="EC" id="2.7.11.1" evidence="2"/>
<feature type="domain" description="Protein kinase" evidence="9">
    <location>
        <begin position="13"/>
        <end position="271"/>
    </location>
</feature>
<dbReference type="Pfam" id="PF00069">
    <property type="entry name" value="Pkinase"/>
    <property type="match status" value="1"/>
</dbReference>
<accession>A0A7X6QYM6</accession>
<organism evidence="10 11">
    <name type="scientific">Cellulomonas denverensis</name>
    <dbReference type="NCBI Taxonomy" id="264297"/>
    <lineage>
        <taxon>Bacteria</taxon>
        <taxon>Bacillati</taxon>
        <taxon>Actinomycetota</taxon>
        <taxon>Actinomycetes</taxon>
        <taxon>Micrococcales</taxon>
        <taxon>Cellulomonadaceae</taxon>
        <taxon>Cellulomonas</taxon>
    </lineage>
</organism>
<dbReference type="GO" id="GO:0005524">
    <property type="term" value="F:ATP binding"/>
    <property type="evidence" value="ECO:0007669"/>
    <property type="project" value="UniProtKB-UniRule"/>
</dbReference>
<dbReference type="PROSITE" id="PS50011">
    <property type="entry name" value="PROTEIN_KINASE_DOM"/>
    <property type="match status" value="1"/>
</dbReference>
<dbReference type="Proteomes" id="UP000581206">
    <property type="component" value="Unassembled WGS sequence"/>
</dbReference>
<dbReference type="SUPFAM" id="SSF56112">
    <property type="entry name" value="Protein kinase-like (PK-like)"/>
    <property type="match status" value="1"/>
</dbReference>
<proteinExistence type="inferred from homology"/>
<evidence type="ECO:0000256" key="1">
    <source>
        <dbReference type="ARBA" id="ARBA00010886"/>
    </source>
</evidence>
<dbReference type="InterPro" id="IPR000719">
    <property type="entry name" value="Prot_kinase_dom"/>
</dbReference>
<evidence type="ECO:0000256" key="2">
    <source>
        <dbReference type="ARBA" id="ARBA00012513"/>
    </source>
</evidence>
<dbReference type="GO" id="GO:0004674">
    <property type="term" value="F:protein serine/threonine kinase activity"/>
    <property type="evidence" value="ECO:0007669"/>
    <property type="project" value="UniProtKB-EC"/>
</dbReference>
<evidence type="ECO:0000256" key="7">
    <source>
        <dbReference type="PROSITE-ProRule" id="PRU10141"/>
    </source>
</evidence>
<keyword evidence="6 7" id="KW-0067">ATP-binding</keyword>
<evidence type="ECO:0000256" key="6">
    <source>
        <dbReference type="ARBA" id="ARBA00022840"/>
    </source>
</evidence>
<protein>
    <recommendedName>
        <fullName evidence="2">non-specific serine/threonine protein kinase</fullName>
        <ecNumber evidence="2">2.7.11.1</ecNumber>
    </recommendedName>
</protein>
<name>A0A7X6QYM6_9CELL</name>
<dbReference type="PROSITE" id="PS00107">
    <property type="entry name" value="PROTEIN_KINASE_ATP"/>
    <property type="match status" value="1"/>
</dbReference>
<evidence type="ECO:0000259" key="9">
    <source>
        <dbReference type="PROSITE" id="PS50011"/>
    </source>
</evidence>
<dbReference type="PANTHER" id="PTHR43671">
    <property type="entry name" value="SERINE/THREONINE-PROTEIN KINASE NEK"/>
    <property type="match status" value="1"/>
</dbReference>
<dbReference type="Gene3D" id="3.30.200.20">
    <property type="entry name" value="Phosphorylase Kinase, domain 1"/>
    <property type="match status" value="1"/>
</dbReference>
<dbReference type="SMART" id="SM00220">
    <property type="entry name" value="S_TKc"/>
    <property type="match status" value="1"/>
</dbReference>
<dbReference type="InterPro" id="IPR008271">
    <property type="entry name" value="Ser/Thr_kinase_AS"/>
</dbReference>
<keyword evidence="4 7" id="KW-0547">Nucleotide-binding</keyword>
<dbReference type="InterPro" id="IPR017441">
    <property type="entry name" value="Protein_kinase_ATP_BS"/>
</dbReference>
<keyword evidence="5 10" id="KW-0418">Kinase</keyword>
<evidence type="ECO:0000256" key="3">
    <source>
        <dbReference type="ARBA" id="ARBA00022679"/>
    </source>
</evidence>
<dbReference type="PANTHER" id="PTHR43671:SF13">
    <property type="entry name" value="SERINE_THREONINE-PROTEIN KINASE NEK2"/>
    <property type="match status" value="1"/>
</dbReference>
<dbReference type="EMBL" id="JAAXOX010000002">
    <property type="protein sequence ID" value="NKY22300.1"/>
    <property type="molecule type" value="Genomic_DNA"/>
</dbReference>
<sequence length="669" mass="69134">MTQTAGRALGSRYLLLEAIGQGASGAVWRAEDRQTGGSVAAKLLWPQHTSDPEVLTRFINERAVLLGLDHPHIVRVHDFVVEGQDLAIVMDLIEGPSLAAVVAEHGPLPAAVAVPLVVAVLDALDSAHGHGVVHRDVKPDNILLARPGVPQAEDVRLADFGIAGIVAEEGAPATELIGTPHYMPPELVSYGKFGPASDVYAAGVVLYHLLAGRSPFAGPGAAMTVAMRQVNSAPPRLPLDDALWRVIDLMLAKDPAQRASASSAAGMLRRLPADALAGPALPAQPVPQGWEPATTALPAKAEVERALGGAATRAEPVDHDPAAEETSLRSTAPLGRPAPAPVAETAPDDADATMMKAAAGPLAVAVPVEPEPMSARRKILIGAGATVLLGATAAVLWTTGVFESDDTVQAVEITTAPSHLSGTSRPTGLRMDLDAAYDSAEQVTDLTITLSTAPQAPLRGDVLVVLPGIESGTCAQVQEDEVISRVRASSDGIDLDCGYRLSAVELAAGASVAVQVPVDLDLVAEDGTVPDDFRDWLTAVQQATESGLGAVTGTDFPLQRVAGIRAEATGVTLDGSTAVPYRVVATWSSGAEGSETELFTQDTIDGMEVDLLDQLSGGAGLDGVTVSTCNAAQVIGIRVFADQPETSCSVRVVVGALDSGEGRFSIRMR</sequence>
<evidence type="ECO:0000313" key="10">
    <source>
        <dbReference type="EMBL" id="NKY22300.1"/>
    </source>
</evidence>
<evidence type="ECO:0000256" key="8">
    <source>
        <dbReference type="SAM" id="MobiDB-lite"/>
    </source>
</evidence>
<comment type="similarity">
    <text evidence="1">Belongs to the protein kinase superfamily. NEK Ser/Thr protein kinase family. NIMA subfamily.</text>
</comment>
<gene>
    <name evidence="10" type="ORF">HGA03_06425</name>
</gene>
<feature type="binding site" evidence="7">
    <location>
        <position position="42"/>
    </location>
    <ligand>
        <name>ATP</name>
        <dbReference type="ChEBI" id="CHEBI:30616"/>
    </ligand>
</feature>
<evidence type="ECO:0000256" key="5">
    <source>
        <dbReference type="ARBA" id="ARBA00022777"/>
    </source>
</evidence>
<keyword evidence="11" id="KW-1185">Reference proteome</keyword>
<dbReference type="AlphaFoldDB" id="A0A7X6QYM6"/>
<comment type="caution">
    <text evidence="10">The sequence shown here is derived from an EMBL/GenBank/DDBJ whole genome shotgun (WGS) entry which is preliminary data.</text>
</comment>
<evidence type="ECO:0000313" key="11">
    <source>
        <dbReference type="Proteomes" id="UP000581206"/>
    </source>
</evidence>
<dbReference type="CDD" id="cd14014">
    <property type="entry name" value="STKc_PknB_like"/>
    <property type="match status" value="1"/>
</dbReference>
<dbReference type="Gene3D" id="1.10.510.10">
    <property type="entry name" value="Transferase(Phosphotransferase) domain 1"/>
    <property type="match status" value="1"/>
</dbReference>
<feature type="region of interest" description="Disordered" evidence="8">
    <location>
        <begin position="310"/>
        <end position="346"/>
    </location>
</feature>
<evidence type="ECO:0000256" key="4">
    <source>
        <dbReference type="ARBA" id="ARBA00022741"/>
    </source>
</evidence>
<keyword evidence="3" id="KW-0808">Transferase</keyword>
<dbReference type="InterPro" id="IPR011009">
    <property type="entry name" value="Kinase-like_dom_sf"/>
</dbReference>
<dbReference type="InterPro" id="IPR050660">
    <property type="entry name" value="NEK_Ser/Thr_kinase"/>
</dbReference>
<dbReference type="PROSITE" id="PS00108">
    <property type="entry name" value="PROTEIN_KINASE_ST"/>
    <property type="match status" value="1"/>
</dbReference>